<feature type="region of interest" description="Disordered" evidence="1">
    <location>
        <begin position="356"/>
        <end position="401"/>
    </location>
</feature>
<protein>
    <recommendedName>
        <fullName evidence="2">Nucleoplasmin-like domain-containing protein</fullName>
    </recommendedName>
</protein>
<accession>A0A067P8Y6</accession>
<reference evidence="4" key="1">
    <citation type="journal article" date="2014" name="Proc. Natl. Acad. Sci. U.S.A.">
        <title>Extensive sampling of basidiomycete genomes demonstrates inadequacy of the white-rot/brown-rot paradigm for wood decay fungi.</title>
        <authorList>
            <person name="Riley R."/>
            <person name="Salamov A.A."/>
            <person name="Brown D.W."/>
            <person name="Nagy L.G."/>
            <person name="Floudas D."/>
            <person name="Held B.W."/>
            <person name="Levasseur A."/>
            <person name="Lombard V."/>
            <person name="Morin E."/>
            <person name="Otillar R."/>
            <person name="Lindquist E.A."/>
            <person name="Sun H."/>
            <person name="LaButti K.M."/>
            <person name="Schmutz J."/>
            <person name="Jabbour D."/>
            <person name="Luo H."/>
            <person name="Baker S.E."/>
            <person name="Pisabarro A.G."/>
            <person name="Walton J.D."/>
            <person name="Blanchette R.A."/>
            <person name="Henrissat B."/>
            <person name="Martin F."/>
            <person name="Cullen D."/>
            <person name="Hibbett D.S."/>
            <person name="Grigoriev I.V."/>
        </authorList>
    </citation>
    <scope>NUCLEOTIDE SEQUENCE [LARGE SCALE GENOMIC DNA]</scope>
    <source>
        <strain evidence="4">PC15</strain>
    </source>
</reference>
<name>A0A067P8Y6_PLEO1</name>
<dbReference type="OrthoDB" id="3074255at2759"/>
<evidence type="ECO:0000313" key="3">
    <source>
        <dbReference type="EMBL" id="KDQ32321.1"/>
    </source>
</evidence>
<gene>
    <name evidence="3" type="ORF">PLEOSDRAFT_1100807</name>
</gene>
<dbReference type="Proteomes" id="UP000027073">
    <property type="component" value="Unassembled WGS sequence"/>
</dbReference>
<dbReference type="VEuPathDB" id="FungiDB:PLEOSDRAFT_1100807"/>
<feature type="compositionally biased region" description="Low complexity" evidence="1">
    <location>
        <begin position="158"/>
        <end position="170"/>
    </location>
</feature>
<dbReference type="EMBL" id="KL198005">
    <property type="protein sequence ID" value="KDQ32321.1"/>
    <property type="molecule type" value="Genomic_DNA"/>
</dbReference>
<evidence type="ECO:0000313" key="4">
    <source>
        <dbReference type="Proteomes" id="UP000027073"/>
    </source>
</evidence>
<dbReference type="Gene3D" id="2.60.120.340">
    <property type="entry name" value="Nucleoplasmin core domain"/>
    <property type="match status" value="1"/>
</dbReference>
<feature type="domain" description="Nucleoplasmin-like" evidence="2">
    <location>
        <begin position="10"/>
        <end position="117"/>
    </location>
</feature>
<proteinExistence type="predicted"/>
<feature type="compositionally biased region" description="Basic and acidic residues" evidence="1">
    <location>
        <begin position="376"/>
        <end position="391"/>
    </location>
</feature>
<dbReference type="HOGENOM" id="CLU_491850_0_0_1"/>
<evidence type="ECO:0000259" key="2">
    <source>
        <dbReference type="Pfam" id="PF17800"/>
    </source>
</evidence>
<dbReference type="Pfam" id="PF17800">
    <property type="entry name" value="NPL"/>
    <property type="match status" value="1"/>
</dbReference>
<feature type="region of interest" description="Disordered" evidence="1">
    <location>
        <begin position="157"/>
        <end position="259"/>
    </location>
</feature>
<sequence>MALDPRIMAVWALKLEGSSRVNVNPQHGIRITNISLDFSSVPLSSDRTVVTLETGQLPEWNDASKDSTAVKTNVIVLGSLMPERVEHLITNLTLECCRPYVFTVNGANGVCLSGNLVDTIYRNHIHAGEVPRRIHEQPKSMNPAANKINTQDAGQIFQSPSTSTQSSATPVPLQVPQGAVAPANGGPLFGAQSPSKSNGNPYQYVATRPPHDDRIESGYRGFPKPSTTMKPIANNGDPKDTGLIPQPPSASSQRPVTPQVPQGASILANGGSVPGGPLPQSVPTVNPYHYAAIHPPTGDRGIDNTHGGQFQRYLEPFPQRTMEPFPQRTVVPVPQALQGSIPPMGGNPMAGALSNVTPHIDNSHHGSFHPPKTLKRRADPVENGRRSHRDNTSLGDSQREPLATSRLMDFRSPQQHLIPFNFKPMDNAHGGAPAFGALRNTAPSMPEGTSISATTYNKGIGSSTVTVGSIVEIVWYLVHAGERYGKCHGTYTLGKNLPNVPGLAEGIIGMRLHEEREIRVPSWMSQHPSGEDTSIECRLFMLDNSGIVSIQGQRG</sequence>
<organism evidence="3 4">
    <name type="scientific">Pleurotus ostreatus (strain PC15)</name>
    <name type="common">Oyster mushroom</name>
    <dbReference type="NCBI Taxonomy" id="1137138"/>
    <lineage>
        <taxon>Eukaryota</taxon>
        <taxon>Fungi</taxon>
        <taxon>Dikarya</taxon>
        <taxon>Basidiomycota</taxon>
        <taxon>Agaricomycotina</taxon>
        <taxon>Agaricomycetes</taxon>
        <taxon>Agaricomycetidae</taxon>
        <taxon>Agaricales</taxon>
        <taxon>Pleurotineae</taxon>
        <taxon>Pleurotaceae</taxon>
        <taxon>Pleurotus</taxon>
    </lineage>
</organism>
<dbReference type="InterPro" id="IPR041232">
    <property type="entry name" value="NPL"/>
</dbReference>
<evidence type="ECO:0000256" key="1">
    <source>
        <dbReference type="SAM" id="MobiDB-lite"/>
    </source>
</evidence>
<dbReference type="InParanoid" id="A0A067P8Y6"/>
<feature type="compositionally biased region" description="Polar residues" evidence="1">
    <location>
        <begin position="192"/>
        <end position="201"/>
    </location>
</feature>
<feature type="compositionally biased region" description="Polar residues" evidence="1">
    <location>
        <begin position="249"/>
        <end position="259"/>
    </location>
</feature>
<dbReference type="AlphaFoldDB" id="A0A067P8Y6"/>